<dbReference type="InterPro" id="IPR025875">
    <property type="entry name" value="Leu-rich_rpt_4"/>
</dbReference>
<reference evidence="6 7" key="1">
    <citation type="journal article" date="2023" name="Microbiol. Spectr.">
        <title>Symbiosis of Carpenter Bees with Uncharacterized Lactic Acid Bacteria Showing NAD Auxotrophy.</title>
        <authorList>
            <person name="Kawasaki S."/>
            <person name="Ozawa K."/>
            <person name="Mori T."/>
            <person name="Yamamoto A."/>
            <person name="Ito M."/>
            <person name="Ohkuma M."/>
            <person name="Sakamoto M."/>
            <person name="Matsutani M."/>
        </authorList>
    </citation>
    <scope>NUCLEOTIDE SEQUENCE [LARGE SCALE GENOMIC DNA]</scope>
    <source>
        <strain evidence="6 7">KimH</strain>
    </source>
</reference>
<dbReference type="PANTHER" id="PTHR46652">
    <property type="entry name" value="LEUCINE-RICH REPEAT AND IQ DOMAIN-CONTAINING PROTEIN 1-RELATED"/>
    <property type="match status" value="1"/>
</dbReference>
<name>A0ABM8BEB9_9BIFI</name>
<keyword evidence="5" id="KW-0472">Membrane</keyword>
<dbReference type="Pfam" id="PF12799">
    <property type="entry name" value="LRR_4"/>
    <property type="match status" value="1"/>
</dbReference>
<dbReference type="PROSITE" id="PS51450">
    <property type="entry name" value="LRR"/>
    <property type="match status" value="2"/>
</dbReference>
<dbReference type="InterPro" id="IPR042229">
    <property type="entry name" value="Listeria/Bacterioides_rpt_sf"/>
</dbReference>
<evidence type="ECO:0000256" key="4">
    <source>
        <dbReference type="SAM" id="MobiDB-lite"/>
    </source>
</evidence>
<evidence type="ECO:0000313" key="7">
    <source>
        <dbReference type="Proteomes" id="UP001321748"/>
    </source>
</evidence>
<evidence type="ECO:0000313" key="6">
    <source>
        <dbReference type="EMBL" id="BDR55270.1"/>
    </source>
</evidence>
<evidence type="ECO:0000256" key="5">
    <source>
        <dbReference type="SAM" id="Phobius"/>
    </source>
</evidence>
<dbReference type="Proteomes" id="UP001321748">
    <property type="component" value="Chromosome"/>
</dbReference>
<dbReference type="SMART" id="SM00369">
    <property type="entry name" value="LRR_TYP"/>
    <property type="match status" value="4"/>
</dbReference>
<dbReference type="InterPro" id="IPR003591">
    <property type="entry name" value="Leu-rich_rpt_typical-subtyp"/>
</dbReference>
<proteinExistence type="predicted"/>
<dbReference type="Pfam" id="PF09479">
    <property type="entry name" value="Flg_new"/>
    <property type="match status" value="1"/>
</dbReference>
<dbReference type="InterPro" id="IPR050836">
    <property type="entry name" value="SDS22/Internalin_LRR"/>
</dbReference>
<evidence type="ECO:0000256" key="3">
    <source>
        <dbReference type="ARBA" id="ARBA00022737"/>
    </source>
</evidence>
<dbReference type="InterPro" id="IPR013378">
    <property type="entry name" value="InlB-like_B-rpt"/>
</dbReference>
<keyword evidence="2" id="KW-0433">Leucine-rich repeat</keyword>
<organism evidence="6 7">
    <name type="scientific">Bombiscardovia apis</name>
    <dbReference type="NCBI Taxonomy" id="2932182"/>
    <lineage>
        <taxon>Bacteria</taxon>
        <taxon>Bacillati</taxon>
        <taxon>Actinomycetota</taxon>
        <taxon>Actinomycetes</taxon>
        <taxon>Bifidobacteriales</taxon>
        <taxon>Bifidobacteriaceae</taxon>
        <taxon>Bombiscardovia</taxon>
    </lineage>
</organism>
<dbReference type="InterPro" id="IPR032675">
    <property type="entry name" value="LRR_dom_sf"/>
</dbReference>
<accession>A0ABM8BEB9</accession>
<gene>
    <name evidence="6" type="ORF">KIMH_13810</name>
</gene>
<comment type="subcellular location">
    <subcellularLocation>
        <location evidence="1">Cell envelope</location>
    </subcellularLocation>
</comment>
<keyword evidence="7" id="KW-1185">Reference proteome</keyword>
<evidence type="ECO:0000256" key="2">
    <source>
        <dbReference type="ARBA" id="ARBA00022614"/>
    </source>
</evidence>
<evidence type="ECO:0000256" key="1">
    <source>
        <dbReference type="ARBA" id="ARBA00004196"/>
    </source>
</evidence>
<keyword evidence="5" id="KW-1133">Transmembrane helix</keyword>
<dbReference type="Gene3D" id="2.60.40.4270">
    <property type="entry name" value="Listeria-Bacteroides repeat domain"/>
    <property type="match status" value="1"/>
</dbReference>
<feature type="transmembrane region" description="Helical" evidence="5">
    <location>
        <begin position="733"/>
        <end position="752"/>
    </location>
</feature>
<keyword evidence="3" id="KW-0677">Repeat</keyword>
<dbReference type="InterPro" id="IPR001611">
    <property type="entry name" value="Leu-rich_rpt"/>
</dbReference>
<dbReference type="EMBL" id="AP026800">
    <property type="protein sequence ID" value="BDR55270.1"/>
    <property type="molecule type" value="Genomic_DNA"/>
</dbReference>
<dbReference type="PANTHER" id="PTHR46652:SF3">
    <property type="entry name" value="LEUCINE-RICH REPEAT-CONTAINING PROTEIN 9"/>
    <property type="match status" value="1"/>
</dbReference>
<keyword evidence="5" id="KW-0812">Transmembrane</keyword>
<dbReference type="SUPFAM" id="SSF52058">
    <property type="entry name" value="L domain-like"/>
    <property type="match status" value="3"/>
</dbReference>
<protein>
    <submittedName>
        <fullName evidence="6">Uncharacterized protein</fullName>
    </submittedName>
</protein>
<dbReference type="SMART" id="SM00365">
    <property type="entry name" value="LRR_SD22"/>
    <property type="match status" value="3"/>
</dbReference>
<feature type="region of interest" description="Disordered" evidence="4">
    <location>
        <begin position="574"/>
        <end position="599"/>
    </location>
</feature>
<dbReference type="Gene3D" id="3.80.10.10">
    <property type="entry name" value="Ribonuclease Inhibitor"/>
    <property type="match status" value="4"/>
</dbReference>
<sequence length="765" mass="82677">MADYNAITDITPLAALTHLTSLNLSGTAALYLTNLNGLQNLTKLKTLQLGNSSIWRLQPLAFTDISPLAALTDLETLDLHNRSVYLLDTPSRIQDLSPLSNLTKLTTLDLIGLELDDTSLNQIVSYPALHNITTLRLGGYRSGRIPTNLNFLNRLPNLKDLTFNNWGITDFSILNSLSTLTDLSIINWGTVRANNFNSLDFISNLTNLNSLLISNDRDADQPANLDINGNLSDISALSSMHNLRNLTITGQKVSDITALTNLTSLTEINFGTGIMSTVGNLVSDLTPLAGLTNLTTLQLDNNNISDLSPLAGLTNLQALYVGNTQPGHTPSLPDYNPGLAHNHVSDVTPLAGLIQLGQLWLPDNQITDITPLSGLNNIYNLFLQNNQIRDLTPIGNTPAAQFWVYGNPLDNAQMGIVSQMPNLHFLGVGDDSLTDITPLTSMNLTQLTLQGSNLDISRLSSNISQFRTLRDLALQKNKFSDQQFSQIISQANLNYITTLSVTGSHITDITPITDNAAKFSNMSYLTMSDNEIADITPLTIHMSDLPGTITIDISKQRIRLPDKPDFDLNTPMSLGPATIDSASTPKRYAPADSNDLSTPLGGGYSPATGTMTWPATLPGTHNFNFYYAEALSLGGNLTFSGTITQGVPGITVSFDPDGGSPQPAVQYHHVGEKVDLPISPSKNGVLLGGWTNSETGSMWNFGSDTVSKDITLKAYWTTPMTLPTAGAIPLTRLSGLTILLTSGGALALYILMPKRSRGKHLSRRR</sequence>